<evidence type="ECO:0000256" key="3">
    <source>
        <dbReference type="ARBA" id="ARBA00022448"/>
    </source>
</evidence>
<keyword evidence="10" id="KW-1185">Reference proteome</keyword>
<dbReference type="InterPro" id="IPR038770">
    <property type="entry name" value="Na+/solute_symporter_sf"/>
</dbReference>
<dbReference type="EMBL" id="JAUHHC010000001">
    <property type="protein sequence ID" value="MDN3918756.1"/>
    <property type="molecule type" value="Genomic_DNA"/>
</dbReference>
<feature type="transmembrane region" description="Helical" evidence="8">
    <location>
        <begin position="274"/>
        <end position="295"/>
    </location>
</feature>
<feature type="transmembrane region" description="Helical" evidence="8">
    <location>
        <begin position="43"/>
        <end position="61"/>
    </location>
</feature>
<dbReference type="PANTHER" id="PTHR36838">
    <property type="entry name" value="AUXIN EFFLUX CARRIER FAMILY PROTEIN"/>
    <property type="match status" value="1"/>
</dbReference>
<evidence type="ECO:0000256" key="6">
    <source>
        <dbReference type="ARBA" id="ARBA00022989"/>
    </source>
</evidence>
<evidence type="ECO:0000256" key="8">
    <source>
        <dbReference type="SAM" id="Phobius"/>
    </source>
</evidence>
<name>A0ABT8DLA3_9BURK</name>
<keyword evidence="6 8" id="KW-1133">Transmembrane helix</keyword>
<feature type="transmembrane region" description="Helical" evidence="8">
    <location>
        <begin position="73"/>
        <end position="93"/>
    </location>
</feature>
<feature type="transmembrane region" description="Helical" evidence="8">
    <location>
        <begin position="214"/>
        <end position="239"/>
    </location>
</feature>
<evidence type="ECO:0000313" key="10">
    <source>
        <dbReference type="Proteomes" id="UP001228044"/>
    </source>
</evidence>
<feature type="transmembrane region" description="Helical" evidence="8">
    <location>
        <begin position="6"/>
        <end position="23"/>
    </location>
</feature>
<evidence type="ECO:0000256" key="4">
    <source>
        <dbReference type="ARBA" id="ARBA00022475"/>
    </source>
</evidence>
<evidence type="ECO:0000313" key="9">
    <source>
        <dbReference type="EMBL" id="MDN3918756.1"/>
    </source>
</evidence>
<keyword evidence="7 8" id="KW-0472">Membrane</keyword>
<comment type="similarity">
    <text evidence="2">Belongs to the auxin efflux carrier (TC 2.A.69) family.</text>
</comment>
<accession>A0ABT8DLA3</accession>
<evidence type="ECO:0000256" key="5">
    <source>
        <dbReference type="ARBA" id="ARBA00022692"/>
    </source>
</evidence>
<protein>
    <submittedName>
        <fullName evidence="9">AEC family transporter</fullName>
    </submittedName>
</protein>
<feature type="transmembrane region" description="Helical" evidence="8">
    <location>
        <begin position="139"/>
        <end position="160"/>
    </location>
</feature>
<evidence type="ECO:0000256" key="2">
    <source>
        <dbReference type="ARBA" id="ARBA00010145"/>
    </source>
</evidence>
<dbReference type="Proteomes" id="UP001228044">
    <property type="component" value="Unassembled WGS sequence"/>
</dbReference>
<comment type="caution">
    <text evidence="9">The sequence shown here is derived from an EMBL/GenBank/DDBJ whole genome shotgun (WGS) entry which is preliminary data.</text>
</comment>
<dbReference type="InterPro" id="IPR004776">
    <property type="entry name" value="Mem_transp_PIN-like"/>
</dbReference>
<dbReference type="Gene3D" id="1.20.1530.20">
    <property type="match status" value="1"/>
</dbReference>
<dbReference type="PANTHER" id="PTHR36838:SF3">
    <property type="entry name" value="TRANSPORTER AUXIN EFFLUX CARRIER EC FAMILY"/>
    <property type="match status" value="1"/>
</dbReference>
<evidence type="ECO:0000256" key="1">
    <source>
        <dbReference type="ARBA" id="ARBA00004651"/>
    </source>
</evidence>
<keyword evidence="4" id="KW-1003">Cell membrane</keyword>
<feature type="transmembrane region" description="Helical" evidence="8">
    <location>
        <begin position="181"/>
        <end position="202"/>
    </location>
</feature>
<feature type="transmembrane region" description="Helical" evidence="8">
    <location>
        <begin position="246"/>
        <end position="268"/>
    </location>
</feature>
<proteinExistence type="inferred from homology"/>
<dbReference type="RefSeq" id="WP_290357085.1">
    <property type="nucleotide sequence ID" value="NZ_JAUHHC010000001.1"/>
</dbReference>
<evidence type="ECO:0000256" key="7">
    <source>
        <dbReference type="ARBA" id="ARBA00023136"/>
    </source>
</evidence>
<organism evidence="9 10">
    <name type="scientific">Roseateles violae</name>
    <dbReference type="NCBI Taxonomy" id="3058042"/>
    <lineage>
        <taxon>Bacteria</taxon>
        <taxon>Pseudomonadati</taxon>
        <taxon>Pseudomonadota</taxon>
        <taxon>Betaproteobacteria</taxon>
        <taxon>Burkholderiales</taxon>
        <taxon>Sphaerotilaceae</taxon>
        <taxon>Roseateles</taxon>
    </lineage>
</organism>
<gene>
    <name evidence="9" type="ORF">QWJ38_00570</name>
</gene>
<feature type="transmembrane region" description="Helical" evidence="8">
    <location>
        <begin position="113"/>
        <end position="133"/>
    </location>
</feature>
<keyword evidence="3" id="KW-0813">Transport</keyword>
<keyword evidence="5 8" id="KW-0812">Transmembrane</keyword>
<feature type="transmembrane region" description="Helical" evidence="8">
    <location>
        <begin position="307"/>
        <end position="330"/>
    </location>
</feature>
<comment type="subcellular location">
    <subcellularLocation>
        <location evidence="1">Cell membrane</location>
        <topology evidence="1">Multi-pass membrane protein</topology>
    </subcellularLocation>
</comment>
<sequence>MSWAVFYKLLAIFITVVLGWFVGRMRWLGDTMADEGGRASDPARVLSNAAFYLFVPALLFRTTARLDLGDLPWLLLLAFFGPLILLALAVYGWQRRRTPVRDEESAARPSVQAINAVFGNTMQIGVPLAAGVFGEAGLGLHITILSLHALTVLTVLTALVELDLARSRQRSQGLAATLGLTVRNTIIHPVVLPVLAGLAWNATELALPAVLDEVLQLLSTAVVPLCLTLIGMSMAYYGWPKAWRGMLGLVACKLLALPALVLLIAHWGLGLSGLPLAVVVMMAALPTGSNALIFAQRYRSLEGESTATIVLSTLLFVLSAPLWLALLSALEAR</sequence>
<dbReference type="Pfam" id="PF03547">
    <property type="entry name" value="Mem_trans"/>
    <property type="match status" value="1"/>
</dbReference>
<reference evidence="9 10" key="1">
    <citation type="submission" date="2023-06" db="EMBL/GenBank/DDBJ databases">
        <title>Pelomonas sp. PFR6 16S ribosomal RNA gene Genome sequencing and assembly.</title>
        <authorList>
            <person name="Woo H."/>
        </authorList>
    </citation>
    <scope>NUCLEOTIDE SEQUENCE [LARGE SCALE GENOMIC DNA]</scope>
    <source>
        <strain evidence="9 10">PFR6</strain>
    </source>
</reference>